<feature type="region of interest" description="G5" evidence="8">
    <location>
        <begin position="153"/>
        <end position="155"/>
    </location>
</feature>
<evidence type="ECO:0000256" key="4">
    <source>
        <dbReference type="ARBA" id="ARBA00022741"/>
    </source>
</evidence>
<keyword evidence="13" id="KW-1185">Reference proteome</keyword>
<dbReference type="Pfam" id="PF07650">
    <property type="entry name" value="KH_2"/>
    <property type="match status" value="1"/>
</dbReference>
<evidence type="ECO:0000256" key="9">
    <source>
        <dbReference type="RuleBase" id="RU003761"/>
    </source>
</evidence>
<dbReference type="InterPro" id="IPR027417">
    <property type="entry name" value="P-loop_NTPase"/>
</dbReference>
<evidence type="ECO:0000259" key="11">
    <source>
        <dbReference type="PROSITE" id="PS51713"/>
    </source>
</evidence>
<dbReference type="PRINTS" id="PR00326">
    <property type="entry name" value="GTP1OBG"/>
</dbReference>
<feature type="region of interest" description="G3" evidence="8">
    <location>
        <begin position="62"/>
        <end position="65"/>
    </location>
</feature>
<keyword evidence="7" id="KW-0963">Cytoplasm</keyword>
<evidence type="ECO:0000259" key="10">
    <source>
        <dbReference type="PROSITE" id="PS50823"/>
    </source>
</evidence>
<sequence>MENNEFRSGFVGIIGRPNVGKSTLMNRIIGEKIAIMSDKAQTTRNNINGIYTSDKAQMVFLDTPGVHKPKNQLDDYMSKSSLGMLNQVDVVLFMVSAEDKMGPGDRFILNLLQDVKKPVYLIINKIDLIHPDDLLAFIEQYRHELDFKEVYPISATQGNNVDELLDQLSDELPVGPQFYDEDQLTNRPEYFVVAELIREKILEFTRDEIPHSVAVLVNQMSQRIEGKLQIDATIFVERKSQKAIVIGQGASLLKRIGIKSRQEIENLLGEKVNLKLWVKVQKNWRKDPLFLAQSGYNPKDLN</sequence>
<reference evidence="12 13" key="1">
    <citation type="submission" date="2023-10" db="EMBL/GenBank/DDBJ databases">
        <title>Holzapfeliella saturejae sp. nov. isolated from Satureja montana flowers.</title>
        <authorList>
            <person name="Alcantara C."/>
            <person name="Zuniga M."/>
            <person name="Landete J.M."/>
            <person name="Monedero V."/>
        </authorList>
    </citation>
    <scope>NUCLEOTIDE SEQUENCE [LARGE SCALE GENOMIC DNA]</scope>
    <source>
        <strain evidence="12 13">He02</strain>
    </source>
</reference>
<dbReference type="PROSITE" id="PS50823">
    <property type="entry name" value="KH_TYPE_2"/>
    <property type="match status" value="1"/>
</dbReference>
<feature type="binding site" evidence="7">
    <location>
        <begin position="15"/>
        <end position="22"/>
    </location>
    <ligand>
        <name>GTP</name>
        <dbReference type="ChEBI" id="CHEBI:37565"/>
    </ligand>
</feature>
<dbReference type="CDD" id="cd22534">
    <property type="entry name" value="KH-II_Era"/>
    <property type="match status" value="1"/>
</dbReference>
<keyword evidence="6 7" id="KW-0342">GTP-binding</keyword>
<comment type="function">
    <text evidence="7">An essential GTPase that binds both GDP and GTP, with rapid nucleotide exchange. Plays a role in 16S rRNA processing and 30S ribosomal subunit biogenesis and possibly also in cell cycle regulation and energy metabolism.</text>
</comment>
<keyword evidence="5 7" id="KW-0694">RNA-binding</keyword>
<dbReference type="PROSITE" id="PS51713">
    <property type="entry name" value="G_ERA"/>
    <property type="match status" value="1"/>
</dbReference>
<dbReference type="CDD" id="cd04163">
    <property type="entry name" value="Era"/>
    <property type="match status" value="1"/>
</dbReference>
<dbReference type="Proteomes" id="UP001377804">
    <property type="component" value="Unassembled WGS sequence"/>
</dbReference>
<evidence type="ECO:0000313" key="13">
    <source>
        <dbReference type="Proteomes" id="UP001377804"/>
    </source>
</evidence>
<feature type="binding site" evidence="7">
    <location>
        <begin position="124"/>
        <end position="127"/>
    </location>
    <ligand>
        <name>GTP</name>
        <dbReference type="ChEBI" id="CHEBI:37565"/>
    </ligand>
</feature>
<protein>
    <recommendedName>
        <fullName evidence="2 7">GTPase Era</fullName>
    </recommendedName>
</protein>
<feature type="region of interest" description="G2" evidence="8">
    <location>
        <begin position="41"/>
        <end position="45"/>
    </location>
</feature>
<dbReference type="SUPFAM" id="SSF54814">
    <property type="entry name" value="Prokaryotic type KH domain (KH-domain type II)"/>
    <property type="match status" value="1"/>
</dbReference>
<dbReference type="InterPro" id="IPR005225">
    <property type="entry name" value="Small_GTP-bd"/>
</dbReference>
<evidence type="ECO:0000256" key="8">
    <source>
        <dbReference type="PROSITE-ProRule" id="PRU01050"/>
    </source>
</evidence>
<dbReference type="NCBIfam" id="TIGR00231">
    <property type="entry name" value="small_GTP"/>
    <property type="match status" value="1"/>
</dbReference>
<dbReference type="EMBL" id="JAWMWG010000001">
    <property type="protein sequence ID" value="MEJ6348497.1"/>
    <property type="molecule type" value="Genomic_DNA"/>
</dbReference>
<dbReference type="NCBIfam" id="TIGR00436">
    <property type="entry name" value="era"/>
    <property type="match status" value="1"/>
</dbReference>
<evidence type="ECO:0000256" key="5">
    <source>
        <dbReference type="ARBA" id="ARBA00022884"/>
    </source>
</evidence>
<feature type="region of interest" description="G1" evidence="8">
    <location>
        <begin position="15"/>
        <end position="22"/>
    </location>
</feature>
<evidence type="ECO:0000256" key="6">
    <source>
        <dbReference type="ARBA" id="ARBA00023134"/>
    </source>
</evidence>
<dbReference type="InterPro" id="IPR004044">
    <property type="entry name" value="KH_dom_type_2"/>
</dbReference>
<dbReference type="Pfam" id="PF01926">
    <property type="entry name" value="MMR_HSR1"/>
    <property type="match status" value="1"/>
</dbReference>
<dbReference type="PANTHER" id="PTHR42698">
    <property type="entry name" value="GTPASE ERA"/>
    <property type="match status" value="1"/>
</dbReference>
<accession>A0ABU8SIG8</accession>
<evidence type="ECO:0000256" key="1">
    <source>
        <dbReference type="ARBA" id="ARBA00007921"/>
    </source>
</evidence>
<dbReference type="InterPro" id="IPR005662">
    <property type="entry name" value="GTPase_Era-like"/>
</dbReference>
<dbReference type="InterPro" id="IPR030388">
    <property type="entry name" value="G_ERA_dom"/>
</dbReference>
<dbReference type="NCBIfam" id="NF000908">
    <property type="entry name" value="PRK00089.1"/>
    <property type="match status" value="1"/>
</dbReference>
<dbReference type="InterPro" id="IPR009019">
    <property type="entry name" value="KH_sf_prok-type"/>
</dbReference>
<gene>
    <name evidence="7 12" type="primary">era</name>
    <name evidence="12" type="ORF">R4Y45_04550</name>
</gene>
<dbReference type="RefSeq" id="WP_339969723.1">
    <property type="nucleotide sequence ID" value="NZ_JAWMWG010000001.1"/>
</dbReference>
<proteinExistence type="inferred from homology"/>
<feature type="domain" description="Era-type G" evidence="11">
    <location>
        <begin position="7"/>
        <end position="174"/>
    </location>
</feature>
<evidence type="ECO:0000256" key="2">
    <source>
        <dbReference type="ARBA" id="ARBA00020484"/>
    </source>
</evidence>
<comment type="caution">
    <text evidence="12">The sequence shown here is derived from an EMBL/GenBank/DDBJ whole genome shotgun (WGS) entry which is preliminary data.</text>
</comment>
<feature type="binding site" evidence="7">
    <location>
        <begin position="62"/>
        <end position="66"/>
    </location>
    <ligand>
        <name>GTP</name>
        <dbReference type="ChEBI" id="CHEBI:37565"/>
    </ligand>
</feature>
<comment type="subcellular location">
    <subcellularLocation>
        <location evidence="7">Cytoplasm</location>
    </subcellularLocation>
    <subcellularLocation>
        <location evidence="7">Cell membrane</location>
        <topology evidence="7">Peripheral membrane protein</topology>
    </subcellularLocation>
</comment>
<keyword evidence="7" id="KW-0699">rRNA-binding</keyword>
<feature type="region of interest" description="G4" evidence="8">
    <location>
        <begin position="124"/>
        <end position="127"/>
    </location>
</feature>
<keyword evidence="7" id="KW-0472">Membrane</keyword>
<dbReference type="Gene3D" id="3.30.300.20">
    <property type="match status" value="1"/>
</dbReference>
<organism evidence="12 13">
    <name type="scientific">Holzapfeliella saturejae</name>
    <dbReference type="NCBI Taxonomy" id="3082953"/>
    <lineage>
        <taxon>Bacteria</taxon>
        <taxon>Bacillati</taxon>
        <taxon>Bacillota</taxon>
        <taxon>Bacilli</taxon>
        <taxon>Lactobacillales</taxon>
        <taxon>Lactobacillaceae</taxon>
        <taxon>Holzapfeliella</taxon>
    </lineage>
</organism>
<name>A0ABU8SIG8_9LACO</name>
<dbReference type="HAMAP" id="MF_00367">
    <property type="entry name" value="GTPase_Era"/>
    <property type="match status" value="1"/>
</dbReference>
<dbReference type="Gene3D" id="3.40.50.300">
    <property type="entry name" value="P-loop containing nucleotide triphosphate hydrolases"/>
    <property type="match status" value="1"/>
</dbReference>
<evidence type="ECO:0000313" key="12">
    <source>
        <dbReference type="EMBL" id="MEJ6348497.1"/>
    </source>
</evidence>
<dbReference type="InterPro" id="IPR015946">
    <property type="entry name" value="KH_dom-like_a/b"/>
</dbReference>
<dbReference type="SUPFAM" id="SSF52540">
    <property type="entry name" value="P-loop containing nucleoside triphosphate hydrolases"/>
    <property type="match status" value="1"/>
</dbReference>
<keyword evidence="7" id="KW-1003">Cell membrane</keyword>
<evidence type="ECO:0000256" key="7">
    <source>
        <dbReference type="HAMAP-Rule" id="MF_00367"/>
    </source>
</evidence>
<feature type="domain" description="KH type-2" evidence="10">
    <location>
        <begin position="205"/>
        <end position="282"/>
    </location>
</feature>
<dbReference type="InterPro" id="IPR006073">
    <property type="entry name" value="GTP-bd"/>
</dbReference>
<dbReference type="PANTHER" id="PTHR42698:SF1">
    <property type="entry name" value="GTPASE ERA, MITOCHONDRIAL"/>
    <property type="match status" value="1"/>
</dbReference>
<comment type="similarity">
    <text evidence="1 7 8 9">Belongs to the TRAFAC class TrmE-Era-EngA-EngB-Septin-like GTPase superfamily. Era GTPase family.</text>
</comment>
<evidence type="ECO:0000256" key="3">
    <source>
        <dbReference type="ARBA" id="ARBA00022517"/>
    </source>
</evidence>
<comment type="subunit">
    <text evidence="7">Monomer.</text>
</comment>
<keyword evidence="3 7" id="KW-0690">Ribosome biogenesis</keyword>
<keyword evidence="4 7" id="KW-0547">Nucleotide-binding</keyword>